<dbReference type="SUPFAM" id="SSF103473">
    <property type="entry name" value="MFS general substrate transporter"/>
    <property type="match status" value="1"/>
</dbReference>
<protein>
    <submittedName>
        <fullName evidence="9">MFS general substrate transporter</fullName>
    </submittedName>
</protein>
<name>A0A9P4MB91_9PEZI</name>
<dbReference type="GO" id="GO:0016020">
    <property type="term" value="C:membrane"/>
    <property type="evidence" value="ECO:0007669"/>
    <property type="project" value="UniProtKB-SubCell"/>
</dbReference>
<keyword evidence="4 7" id="KW-1133">Transmembrane helix</keyword>
<dbReference type="PANTHER" id="PTHR23504">
    <property type="entry name" value="MAJOR FACILITATOR SUPERFAMILY DOMAIN-CONTAINING PROTEIN 10"/>
    <property type="match status" value="1"/>
</dbReference>
<dbReference type="Proteomes" id="UP000799772">
    <property type="component" value="Unassembled WGS sequence"/>
</dbReference>
<evidence type="ECO:0000256" key="3">
    <source>
        <dbReference type="ARBA" id="ARBA00022692"/>
    </source>
</evidence>
<evidence type="ECO:0000256" key="4">
    <source>
        <dbReference type="ARBA" id="ARBA00022989"/>
    </source>
</evidence>
<keyword evidence="5 7" id="KW-0472">Membrane</keyword>
<evidence type="ECO:0000256" key="2">
    <source>
        <dbReference type="ARBA" id="ARBA00022448"/>
    </source>
</evidence>
<organism evidence="9 10">
    <name type="scientific">Rhizodiscina lignyota</name>
    <dbReference type="NCBI Taxonomy" id="1504668"/>
    <lineage>
        <taxon>Eukaryota</taxon>
        <taxon>Fungi</taxon>
        <taxon>Dikarya</taxon>
        <taxon>Ascomycota</taxon>
        <taxon>Pezizomycotina</taxon>
        <taxon>Dothideomycetes</taxon>
        <taxon>Pleosporomycetidae</taxon>
        <taxon>Aulographales</taxon>
        <taxon>Rhizodiscinaceae</taxon>
        <taxon>Rhizodiscina</taxon>
    </lineage>
</organism>
<dbReference type="AlphaFoldDB" id="A0A9P4MB91"/>
<feature type="transmembrane region" description="Helical" evidence="7">
    <location>
        <begin position="301"/>
        <end position="326"/>
    </location>
</feature>
<feature type="compositionally biased region" description="Low complexity" evidence="6">
    <location>
        <begin position="262"/>
        <end position="280"/>
    </location>
</feature>
<dbReference type="CDD" id="cd17330">
    <property type="entry name" value="MFS_SLC46_TetA_like"/>
    <property type="match status" value="1"/>
</dbReference>
<dbReference type="InterPro" id="IPR001958">
    <property type="entry name" value="Tet-R_TetA/multi-R_MdtG-like"/>
</dbReference>
<keyword evidence="2" id="KW-0813">Transport</keyword>
<evidence type="ECO:0000313" key="9">
    <source>
        <dbReference type="EMBL" id="KAF2099504.1"/>
    </source>
</evidence>
<feature type="transmembrane region" description="Helical" evidence="7">
    <location>
        <begin position="106"/>
        <end position="127"/>
    </location>
</feature>
<dbReference type="Gene3D" id="1.20.1250.20">
    <property type="entry name" value="MFS general substrate transporter like domains"/>
    <property type="match status" value="1"/>
</dbReference>
<dbReference type="OrthoDB" id="10262656at2759"/>
<feature type="transmembrane region" description="Helical" evidence="7">
    <location>
        <begin position="181"/>
        <end position="205"/>
    </location>
</feature>
<feature type="domain" description="Major facilitator superfamily (MFS) profile" evidence="8">
    <location>
        <begin position="9"/>
        <end position="501"/>
    </location>
</feature>
<feature type="transmembrane region" description="Helical" evidence="7">
    <location>
        <begin position="139"/>
        <end position="161"/>
    </location>
</feature>
<keyword evidence="10" id="KW-1185">Reference proteome</keyword>
<feature type="transmembrane region" description="Helical" evidence="7">
    <location>
        <begin position="352"/>
        <end position="374"/>
    </location>
</feature>
<dbReference type="InterPro" id="IPR020846">
    <property type="entry name" value="MFS_dom"/>
</dbReference>
<gene>
    <name evidence="9" type="ORF">NA57DRAFT_22149</name>
</gene>
<keyword evidence="3 7" id="KW-0812">Transmembrane</keyword>
<feature type="transmembrane region" description="Helical" evidence="7">
    <location>
        <begin position="381"/>
        <end position="401"/>
    </location>
</feature>
<proteinExistence type="predicted"/>
<dbReference type="PANTHER" id="PTHR23504:SF15">
    <property type="entry name" value="MAJOR FACILITATOR SUPERFAMILY (MFS) PROFILE DOMAIN-CONTAINING PROTEIN"/>
    <property type="match status" value="1"/>
</dbReference>
<evidence type="ECO:0000256" key="1">
    <source>
        <dbReference type="ARBA" id="ARBA00004141"/>
    </source>
</evidence>
<reference evidence="9" key="1">
    <citation type="journal article" date="2020" name="Stud. Mycol.">
        <title>101 Dothideomycetes genomes: a test case for predicting lifestyles and emergence of pathogens.</title>
        <authorList>
            <person name="Haridas S."/>
            <person name="Albert R."/>
            <person name="Binder M."/>
            <person name="Bloem J."/>
            <person name="Labutti K."/>
            <person name="Salamov A."/>
            <person name="Andreopoulos B."/>
            <person name="Baker S."/>
            <person name="Barry K."/>
            <person name="Bills G."/>
            <person name="Bluhm B."/>
            <person name="Cannon C."/>
            <person name="Castanera R."/>
            <person name="Culley D."/>
            <person name="Daum C."/>
            <person name="Ezra D."/>
            <person name="Gonzalez J."/>
            <person name="Henrissat B."/>
            <person name="Kuo A."/>
            <person name="Liang C."/>
            <person name="Lipzen A."/>
            <person name="Lutzoni F."/>
            <person name="Magnuson J."/>
            <person name="Mondo S."/>
            <person name="Nolan M."/>
            <person name="Ohm R."/>
            <person name="Pangilinan J."/>
            <person name="Park H.-J."/>
            <person name="Ramirez L."/>
            <person name="Alfaro M."/>
            <person name="Sun H."/>
            <person name="Tritt A."/>
            <person name="Yoshinaga Y."/>
            <person name="Zwiers L.-H."/>
            <person name="Turgeon B."/>
            <person name="Goodwin S."/>
            <person name="Spatafora J."/>
            <person name="Crous P."/>
            <person name="Grigoriev I."/>
        </authorList>
    </citation>
    <scope>NUCLEOTIDE SEQUENCE</scope>
    <source>
        <strain evidence="9">CBS 133067</strain>
    </source>
</reference>
<comment type="caution">
    <text evidence="9">The sequence shown here is derived from an EMBL/GenBank/DDBJ whole genome shotgun (WGS) entry which is preliminary data.</text>
</comment>
<comment type="subcellular location">
    <subcellularLocation>
        <location evidence="1">Membrane</location>
        <topology evidence="1">Multi-pass membrane protein</topology>
    </subcellularLocation>
</comment>
<evidence type="ECO:0000259" key="8">
    <source>
        <dbReference type="PROSITE" id="PS50850"/>
    </source>
</evidence>
<feature type="transmembrane region" description="Helical" evidence="7">
    <location>
        <begin position="448"/>
        <end position="470"/>
    </location>
</feature>
<dbReference type="InterPro" id="IPR036259">
    <property type="entry name" value="MFS_trans_sf"/>
</dbReference>
<feature type="region of interest" description="Disordered" evidence="6">
    <location>
        <begin position="260"/>
        <end position="281"/>
    </location>
</feature>
<feature type="non-terminal residue" evidence="9">
    <location>
        <position position="1"/>
    </location>
</feature>
<dbReference type="InterPro" id="IPR011701">
    <property type="entry name" value="MFS"/>
</dbReference>
<sequence>EDNAFPSRQLFVLAVCRICEPIAFMSIFPYTYYMIESFNITQNHDEVAFYAGMVTSAFALAEGLASAIWGRLSDQIGRKPVLLTGLAGTGLSMLMFGFAPNLWVALLARALGGILNGNIGVLHTTVAEVVTVEAHQPRAYTIMPFVWSLGSIVGAGLGGTLADPVRNYPGIFQPGTIFDRFPYLLPNLVCAGVVVLGLIVGLLFLEETHEDKQYRRDYGLELGNWILSLGRRQPIALRESKMGCFEETLGFLAEDPLPEYQSARPSTASSSDRSFDSGSTQPLDCYKCEKPSSRRALTKQVMLNIIAYGILAFHTISFEQLLPIMFSMPKSNTLPSLPFKFEGGFALPTKTIGWILSSQGLLQMLVQLFVFPVINRKFGSLVLFRASIAVYPILYFALPYLVLLPGKLRFFGIFWVLLLKVSTQSFTYPSLLIMLANHSPSKKVLGSLNGYAAASASLCRAIGPTFSGFIQAKGSGLGYSGLAWWVCSFIAIVGVTESLWM</sequence>
<accession>A0A9P4MB91</accession>
<dbReference type="EMBL" id="ML978125">
    <property type="protein sequence ID" value="KAF2099504.1"/>
    <property type="molecule type" value="Genomic_DNA"/>
</dbReference>
<dbReference type="Pfam" id="PF07690">
    <property type="entry name" value="MFS_1"/>
    <property type="match status" value="1"/>
</dbReference>
<feature type="transmembrane region" description="Helical" evidence="7">
    <location>
        <begin position="12"/>
        <end position="35"/>
    </location>
</feature>
<feature type="non-terminal residue" evidence="9">
    <location>
        <position position="501"/>
    </location>
</feature>
<dbReference type="PROSITE" id="PS50850">
    <property type="entry name" value="MFS"/>
    <property type="match status" value="1"/>
</dbReference>
<feature type="transmembrane region" description="Helical" evidence="7">
    <location>
        <begin position="482"/>
        <end position="500"/>
    </location>
</feature>
<evidence type="ECO:0000256" key="6">
    <source>
        <dbReference type="SAM" id="MobiDB-lite"/>
    </source>
</evidence>
<feature type="transmembrane region" description="Helical" evidence="7">
    <location>
        <begin position="413"/>
        <end position="436"/>
    </location>
</feature>
<evidence type="ECO:0000256" key="7">
    <source>
        <dbReference type="SAM" id="Phobius"/>
    </source>
</evidence>
<feature type="transmembrane region" description="Helical" evidence="7">
    <location>
        <begin position="81"/>
        <end position="100"/>
    </location>
</feature>
<evidence type="ECO:0000313" key="10">
    <source>
        <dbReference type="Proteomes" id="UP000799772"/>
    </source>
</evidence>
<feature type="transmembrane region" description="Helical" evidence="7">
    <location>
        <begin position="47"/>
        <end position="69"/>
    </location>
</feature>
<evidence type="ECO:0000256" key="5">
    <source>
        <dbReference type="ARBA" id="ARBA00023136"/>
    </source>
</evidence>
<dbReference type="PRINTS" id="PR01035">
    <property type="entry name" value="TCRTETA"/>
</dbReference>
<dbReference type="GO" id="GO:0022857">
    <property type="term" value="F:transmembrane transporter activity"/>
    <property type="evidence" value="ECO:0007669"/>
    <property type="project" value="InterPro"/>
</dbReference>